<evidence type="ECO:0000256" key="1">
    <source>
        <dbReference type="PROSITE-ProRule" id="PRU00182"/>
    </source>
</evidence>
<dbReference type="SMART" id="SM00363">
    <property type="entry name" value="S4"/>
    <property type="match status" value="1"/>
</dbReference>
<dbReference type="PANTHER" id="PTHR13633">
    <property type="entry name" value="MITOCHONDRIAL TRANSCRIPTION RESCUE FACTOR 1"/>
    <property type="match status" value="1"/>
</dbReference>
<accession>N4WQ95</accession>
<dbReference type="OrthoDB" id="9812787at2"/>
<dbReference type="GO" id="GO:0003723">
    <property type="term" value="F:RNA binding"/>
    <property type="evidence" value="ECO:0007669"/>
    <property type="project" value="UniProtKB-KW"/>
</dbReference>
<dbReference type="EMBL" id="APML01000004">
    <property type="protein sequence ID" value="ENH98312.1"/>
    <property type="molecule type" value="Genomic_DNA"/>
</dbReference>
<name>N4WQ95_9BACI</name>
<dbReference type="PATRIC" id="fig|1308866.3.peg.241"/>
<dbReference type="AlphaFoldDB" id="N4WQ95"/>
<sequence length="257" mass="29889">MDLYQHFREEEYPFIDQVLSWRDHVETRYEMKITDFLHPREQKIFRTIIGNDENLQLSFFGGWDQAERKRAILAPFYQTIQESSYEVDLLEATYPQKFVTIEHPDVLGAFLSAGIKRKKIGDIVINDNQVQILVARDITAYLLANITSIKKARVQFEQVPIQNRIVPQESWQEKITTCSSLRLDVVLKEIYQLSRKQALTYIQKGLVKVNFQTVEQPSFVVEADDLLSVRGKGRASIADVQGYTKKGKIRISYEKLL</sequence>
<keyword evidence="1" id="KW-0694">RNA-binding</keyword>
<dbReference type="SUPFAM" id="SSF55174">
    <property type="entry name" value="Alpha-L RNA-binding motif"/>
    <property type="match status" value="1"/>
</dbReference>
<dbReference type="InterPro" id="IPR036986">
    <property type="entry name" value="S4_RNA-bd_sf"/>
</dbReference>
<protein>
    <recommendedName>
        <fullName evidence="2">RNA-binding S4 domain-containing protein</fullName>
    </recommendedName>
</protein>
<dbReference type="Pfam" id="PF01479">
    <property type="entry name" value="S4"/>
    <property type="match status" value="1"/>
</dbReference>
<dbReference type="PROSITE" id="PS50889">
    <property type="entry name" value="S4"/>
    <property type="match status" value="1"/>
</dbReference>
<dbReference type="PANTHER" id="PTHR13633:SF3">
    <property type="entry name" value="MITOCHONDRIAL TRANSCRIPTION RESCUE FACTOR 1"/>
    <property type="match status" value="1"/>
</dbReference>
<feature type="domain" description="RNA-binding S4" evidence="2">
    <location>
        <begin position="181"/>
        <end position="242"/>
    </location>
</feature>
<evidence type="ECO:0000259" key="2">
    <source>
        <dbReference type="SMART" id="SM00363"/>
    </source>
</evidence>
<dbReference type="InterPro" id="IPR040591">
    <property type="entry name" value="RqcP2_RBD"/>
</dbReference>
<organism evidence="3 4">
    <name type="scientific">Gracilibacillus halophilus YIM-C55.5</name>
    <dbReference type="NCBI Taxonomy" id="1308866"/>
    <lineage>
        <taxon>Bacteria</taxon>
        <taxon>Bacillati</taxon>
        <taxon>Bacillota</taxon>
        <taxon>Bacilli</taxon>
        <taxon>Bacillales</taxon>
        <taxon>Bacillaceae</taxon>
        <taxon>Gracilibacillus</taxon>
    </lineage>
</organism>
<dbReference type="eggNOG" id="COG2302">
    <property type="taxonomic scope" value="Bacteria"/>
</dbReference>
<dbReference type="InterPro" id="IPR012677">
    <property type="entry name" value="Nucleotide-bd_a/b_plait_sf"/>
</dbReference>
<dbReference type="Gene3D" id="3.10.290.10">
    <property type="entry name" value="RNA-binding S4 domain"/>
    <property type="match status" value="1"/>
</dbReference>
<dbReference type="Gene3D" id="3.30.70.330">
    <property type="match status" value="1"/>
</dbReference>
<gene>
    <name evidence="3" type="ORF">J416_01194</name>
</gene>
<comment type="caution">
    <text evidence="3">The sequence shown here is derived from an EMBL/GenBank/DDBJ whole genome shotgun (WGS) entry which is preliminary data.</text>
</comment>
<dbReference type="Pfam" id="PF17774">
    <property type="entry name" value="YlmH_RBD"/>
    <property type="match status" value="1"/>
</dbReference>
<reference evidence="3 4" key="1">
    <citation type="submission" date="2013-03" db="EMBL/GenBank/DDBJ databases">
        <title>Draft genome sequence of Gracibacillus halophilus YIM-C55.5, a moderately halophilic and thermophilic organism from the Xiaochaidamu salt lake.</title>
        <authorList>
            <person name="Sugumar T."/>
            <person name="Polireddy D.R."/>
            <person name="Antony A."/>
            <person name="Madhava Y.R."/>
            <person name="Sivakumar N."/>
        </authorList>
    </citation>
    <scope>NUCLEOTIDE SEQUENCE [LARGE SCALE GENOMIC DNA]</scope>
    <source>
        <strain evidence="3 4">YIM-C55.5</strain>
    </source>
</reference>
<proteinExistence type="predicted"/>
<dbReference type="Pfam" id="PF21278">
    <property type="entry name" value="YlmH_1st"/>
    <property type="match status" value="1"/>
</dbReference>
<evidence type="ECO:0000313" key="3">
    <source>
        <dbReference type="EMBL" id="ENH98312.1"/>
    </source>
</evidence>
<dbReference type="InterPro" id="IPR002942">
    <property type="entry name" value="S4_RNA-bd"/>
</dbReference>
<dbReference type="RefSeq" id="WP_003463113.1">
    <property type="nucleotide sequence ID" value="NZ_APML01000004.1"/>
</dbReference>
<dbReference type="CDD" id="cd00165">
    <property type="entry name" value="S4"/>
    <property type="match status" value="1"/>
</dbReference>
<dbReference type="Proteomes" id="UP000012283">
    <property type="component" value="Unassembled WGS sequence"/>
</dbReference>
<evidence type="ECO:0000313" key="4">
    <source>
        <dbReference type="Proteomes" id="UP000012283"/>
    </source>
</evidence>
<keyword evidence="4" id="KW-1185">Reference proteome</keyword>
<dbReference type="InterPro" id="IPR048443">
    <property type="entry name" value="RqcP2_N"/>
</dbReference>
<dbReference type="Gene3D" id="3.30.1370.160">
    <property type="match status" value="1"/>
</dbReference>
<dbReference type="STRING" id="1308866.J416_01194"/>